<evidence type="ECO:0000313" key="4">
    <source>
        <dbReference type="Proteomes" id="UP000198802"/>
    </source>
</evidence>
<dbReference type="GO" id="GO:0046872">
    <property type="term" value="F:metal ion binding"/>
    <property type="evidence" value="ECO:0007669"/>
    <property type="project" value="UniProtKB-KW"/>
</dbReference>
<dbReference type="InterPro" id="IPR011051">
    <property type="entry name" value="RmlC_Cupin_sf"/>
</dbReference>
<evidence type="ECO:0000259" key="2">
    <source>
        <dbReference type="Pfam" id="PF07883"/>
    </source>
</evidence>
<keyword evidence="4" id="KW-1185">Reference proteome</keyword>
<dbReference type="PANTHER" id="PTHR35848">
    <property type="entry name" value="OXALATE-BINDING PROTEIN"/>
    <property type="match status" value="1"/>
</dbReference>
<feature type="domain" description="Cupin type-2" evidence="2">
    <location>
        <begin position="39"/>
        <end position="107"/>
    </location>
</feature>
<dbReference type="InterPro" id="IPR051610">
    <property type="entry name" value="GPI/OXD"/>
</dbReference>
<keyword evidence="1" id="KW-0479">Metal-binding</keyword>
<dbReference type="PANTHER" id="PTHR35848:SF6">
    <property type="entry name" value="CUPIN TYPE-2 DOMAIN-CONTAINING PROTEIN"/>
    <property type="match status" value="1"/>
</dbReference>
<evidence type="ECO:0000256" key="1">
    <source>
        <dbReference type="ARBA" id="ARBA00022723"/>
    </source>
</evidence>
<accession>A0A0S4QJM9</accession>
<gene>
    <name evidence="3" type="ORF">Ga0074812_103200</name>
</gene>
<dbReference type="SUPFAM" id="SSF51182">
    <property type="entry name" value="RmlC-like cupins"/>
    <property type="match status" value="1"/>
</dbReference>
<proteinExistence type="predicted"/>
<reference evidence="4" key="1">
    <citation type="submission" date="2015-11" db="EMBL/GenBank/DDBJ databases">
        <authorList>
            <person name="Varghese N."/>
        </authorList>
    </citation>
    <scope>NUCLEOTIDE SEQUENCE [LARGE SCALE GENOMIC DNA]</scope>
    <source>
        <strain evidence="4">DSM 45899</strain>
    </source>
</reference>
<dbReference type="InterPro" id="IPR014710">
    <property type="entry name" value="RmlC-like_jellyroll"/>
</dbReference>
<name>A0A0S4QJM9_9ACTN</name>
<organism evidence="3 4">
    <name type="scientific">Parafrankia irregularis</name>
    <dbReference type="NCBI Taxonomy" id="795642"/>
    <lineage>
        <taxon>Bacteria</taxon>
        <taxon>Bacillati</taxon>
        <taxon>Actinomycetota</taxon>
        <taxon>Actinomycetes</taxon>
        <taxon>Frankiales</taxon>
        <taxon>Frankiaceae</taxon>
        <taxon>Parafrankia</taxon>
    </lineage>
</organism>
<dbReference type="AlphaFoldDB" id="A0A0S4QJM9"/>
<dbReference type="RefSeq" id="WP_091272489.1">
    <property type="nucleotide sequence ID" value="NZ_FAOZ01000003.1"/>
</dbReference>
<dbReference type="EMBL" id="FAOZ01000003">
    <property type="protein sequence ID" value="CUU54710.1"/>
    <property type="molecule type" value="Genomic_DNA"/>
</dbReference>
<dbReference type="Proteomes" id="UP000198802">
    <property type="component" value="Unassembled WGS sequence"/>
</dbReference>
<dbReference type="CDD" id="cd02209">
    <property type="entry name" value="cupin_XRE_C"/>
    <property type="match status" value="1"/>
</dbReference>
<dbReference type="InterPro" id="IPR013096">
    <property type="entry name" value="Cupin_2"/>
</dbReference>
<protein>
    <submittedName>
        <fullName evidence="3">Cupin domain-containing protein</fullName>
    </submittedName>
</protein>
<evidence type="ECO:0000313" key="3">
    <source>
        <dbReference type="EMBL" id="CUU54710.1"/>
    </source>
</evidence>
<sequence>MTIIRTRNVTRLDRGGAVCTIPLITRSSAIEKTTLTSGISTYPVGSGAPLHTHNCVEHVTLLSGLAEVEIDGELTALEPHDTTYVEAGIPHLFRNIGDVPMVILWVYDSAFVTRTFMATGQTVEHLSEADRMVND</sequence>
<dbReference type="Gene3D" id="2.60.120.10">
    <property type="entry name" value="Jelly Rolls"/>
    <property type="match status" value="1"/>
</dbReference>
<dbReference type="Pfam" id="PF07883">
    <property type="entry name" value="Cupin_2"/>
    <property type="match status" value="1"/>
</dbReference>